<dbReference type="Gene3D" id="1.25.40.10">
    <property type="entry name" value="Tetratricopeptide repeat domain"/>
    <property type="match status" value="1"/>
</dbReference>
<comment type="caution">
    <text evidence="1">The sequence shown here is derived from an EMBL/GenBank/DDBJ whole genome shotgun (WGS) entry which is preliminary data.</text>
</comment>
<proteinExistence type="predicted"/>
<sequence length="1101" mass="125795">MTASPAGIPTADQYDVLSLQEALTRFPQFEFDTEDWDDDDLDALEVVYLKGDYTLEGSWDEALDFSWWGRRFLLVEGNLRMNGGSNFSPWVTGDIHADVLSMDGTLQCMGTVHVRHYAYLYAEDDEVTRDGPSITLNTPYLFSWFYSVSDITLPKDTLVFLLADWDYSHDSDLPGTVIPWHDARFVLRDDLQYRVQEDWHDTALWPLTNIRDALMRGESILREGVTVAGIQTCKQAADAERMDDSRLAWLYYREAARQAPGYYPAAYNMGRRMEDVGADEQAFPYLERAAALYPAVQTYLLNEAAFEAIITACWLGQVERAGDMLDLYILHNQHYKMRRARAEVFLMTGYLEDAQRDLDAVLEKDENYGTALWLRGLVAWKQGKRDEAQAWQQRAMAQHKVYAASYETHHCAAFLRENKTTVDWESLVLDDVKPVQDEAWWLALLKGARDEAFRVPESMRTTAFLQALLEQQADDMAYLVSFFPAEAFTADLALQLVQQNGDCLVHIPPALHSLTLYQHARMHENSGFPLKSVPASLLSEAVCLLAVEHNATLEDVPEAFRTEAICRLAIVRRGGWQIEHVPAALQAEAMWVLAVAHSDTWRIKNKIPSRYTTPAMLQAALKLNKSFLHELPGSRFDAATYAVAESLYGQDADWADIVAQHRPEACMDDYDDFDEKCWLVFWDEASMLKKIRNGQGYRLSAYEIPESHFSEAIAEACFRAEPIHMGSIPARFITEKMCQSFISRYADELKDVPFAMRTADICEVALRDEFEQLDLVPVPVFAEVMARLYKRVPRNVERDTVALQYGRGLLMAPADPKAAVKVLSDLCSGKWLKQPPLDPEQELDEDEAQAEALRSHACYLLGYAWHLRGDTAQAETLRQRSGLSGPYSSFDPRQGQAQGDFDKRAFDRCMHEYDQLAEHESQRPLAWQAILQARRLLEESGNPNPTLWAYVLDRQRWISYELEDWETNTAVCEEAVARLGAVSLWAYLPEHNVIRAALRAALHRLGSATLEDVEDPTEAQVIEAVERIWQALKLVGPTEDKADTYHFYDAQLWNLDWLAERDPKWQATLRQAMKRVAEFDWEDYLYTDEALDMMRAYTAAE</sequence>
<dbReference type="InterPro" id="IPR011990">
    <property type="entry name" value="TPR-like_helical_dom_sf"/>
</dbReference>
<dbReference type="EMBL" id="JABAIM010000002">
    <property type="protein sequence ID" value="NLR75607.1"/>
    <property type="molecule type" value="Genomic_DNA"/>
</dbReference>
<evidence type="ECO:0000313" key="2">
    <source>
        <dbReference type="Proteomes" id="UP000587991"/>
    </source>
</evidence>
<organism evidence="1 2">
    <name type="scientific">Leeia aquatica</name>
    <dbReference type="NCBI Taxonomy" id="2725557"/>
    <lineage>
        <taxon>Bacteria</taxon>
        <taxon>Pseudomonadati</taxon>
        <taxon>Pseudomonadota</taxon>
        <taxon>Betaproteobacteria</taxon>
        <taxon>Neisseriales</taxon>
        <taxon>Leeiaceae</taxon>
        <taxon>Leeia</taxon>
    </lineage>
</organism>
<dbReference type="Proteomes" id="UP000587991">
    <property type="component" value="Unassembled WGS sequence"/>
</dbReference>
<protein>
    <submittedName>
        <fullName evidence="1">Tetratricopeptide repeat protein</fullName>
    </submittedName>
</protein>
<name>A0A847S9I5_9NEIS</name>
<dbReference type="AlphaFoldDB" id="A0A847S9I5"/>
<gene>
    <name evidence="1" type="ORF">HF682_10585</name>
</gene>
<reference evidence="1 2" key="1">
    <citation type="submission" date="2020-04" db="EMBL/GenBank/DDBJ databases">
        <title>Draft genome of Leeia sp. IMCC25680.</title>
        <authorList>
            <person name="Song J."/>
            <person name="Cho J.-C."/>
        </authorList>
    </citation>
    <scope>NUCLEOTIDE SEQUENCE [LARGE SCALE GENOMIC DNA]</scope>
    <source>
        <strain evidence="1 2">IMCC25680</strain>
    </source>
</reference>
<dbReference type="SUPFAM" id="SSF48452">
    <property type="entry name" value="TPR-like"/>
    <property type="match status" value="1"/>
</dbReference>
<dbReference type="RefSeq" id="WP_168877262.1">
    <property type="nucleotide sequence ID" value="NZ_JABAIM010000002.1"/>
</dbReference>
<evidence type="ECO:0000313" key="1">
    <source>
        <dbReference type="EMBL" id="NLR75607.1"/>
    </source>
</evidence>
<accession>A0A847S9I5</accession>
<keyword evidence="2" id="KW-1185">Reference proteome</keyword>